<dbReference type="EMBL" id="JBHULL010000008">
    <property type="protein sequence ID" value="MFD2582825.1"/>
    <property type="molecule type" value="Genomic_DNA"/>
</dbReference>
<evidence type="ECO:0000313" key="2">
    <source>
        <dbReference type="Proteomes" id="UP001597461"/>
    </source>
</evidence>
<dbReference type="Gene3D" id="2.60.40.1120">
    <property type="entry name" value="Carboxypeptidase-like, regulatory domain"/>
    <property type="match status" value="1"/>
</dbReference>
<reference evidence="2" key="1">
    <citation type="journal article" date="2019" name="Int. J. Syst. Evol. Microbiol.">
        <title>The Global Catalogue of Microorganisms (GCM) 10K type strain sequencing project: providing services to taxonomists for standard genome sequencing and annotation.</title>
        <authorList>
            <consortium name="The Broad Institute Genomics Platform"/>
            <consortium name="The Broad Institute Genome Sequencing Center for Infectious Disease"/>
            <person name="Wu L."/>
            <person name="Ma J."/>
        </authorList>
    </citation>
    <scope>NUCLEOTIDE SEQUENCE [LARGE SCALE GENOMIC DNA]</scope>
    <source>
        <strain evidence="2">KCTC 42866</strain>
    </source>
</reference>
<dbReference type="Proteomes" id="UP001597461">
    <property type="component" value="Unassembled WGS sequence"/>
</dbReference>
<gene>
    <name evidence="1" type="ORF">ACFSR6_10015</name>
</gene>
<accession>A0ABW5MKA3</accession>
<dbReference type="Pfam" id="PF13715">
    <property type="entry name" value="CarbopepD_reg_2"/>
    <property type="match status" value="1"/>
</dbReference>
<comment type="caution">
    <text evidence="1">The sequence shown here is derived from an EMBL/GenBank/DDBJ whole genome shotgun (WGS) entry which is preliminary data.</text>
</comment>
<protein>
    <submittedName>
        <fullName evidence="1">Carboxypeptidase-like regulatory domain-containing protein</fullName>
    </submittedName>
</protein>
<proteinExistence type="predicted"/>
<name>A0ABW5MKA3_9SPHI</name>
<evidence type="ECO:0000313" key="1">
    <source>
        <dbReference type="EMBL" id="MFD2582825.1"/>
    </source>
</evidence>
<keyword evidence="2" id="KW-1185">Reference proteome</keyword>
<organism evidence="1 2">
    <name type="scientific">Pedobacter vanadiisoli</name>
    <dbReference type="NCBI Taxonomy" id="1761975"/>
    <lineage>
        <taxon>Bacteria</taxon>
        <taxon>Pseudomonadati</taxon>
        <taxon>Bacteroidota</taxon>
        <taxon>Sphingobacteriia</taxon>
        <taxon>Sphingobacteriales</taxon>
        <taxon>Sphingobacteriaceae</taxon>
        <taxon>Pedobacter</taxon>
    </lineage>
</organism>
<dbReference type="SUPFAM" id="SSF49464">
    <property type="entry name" value="Carboxypeptidase regulatory domain-like"/>
    <property type="match status" value="1"/>
</dbReference>
<sequence>MKPQSILKFLTLILFFFTVPASLFAQVMLQGKVLDAESRKPITNASVYFNNTQIGSVTNDKGQFKLYAPRLYNDLVISAVGYERAIVNVAESNSSYTVLLKEKANNLMEVRISSGKNNWQKWGDLFFRLLLGKNNHITSSFKILNPEDIKFYYDEQDHYLEAHSDKAILIKNSLLDYTIHLDIEDFTYNIVDDELNYNSAAYFEGINKIDKRRQLILSNNYLGSKMHFYRSLYSKTLESENFRLYRYHSVKNLKKESVSRTVQLYRIKKMAAGAKGDELLKLSDNRDSAAYYKKILLQDDVLKWDTTQVDYRQYLAYDSLNHKMTFKFSDTLMVVYRRSFDANLGLFRSHVGNAQQATRVVELKTLLYLTNKDGVQLDPSGFCLPNAILMTGNMGDRRLAEHLPYDYVNSP</sequence>
<dbReference type="RefSeq" id="WP_379078271.1">
    <property type="nucleotide sequence ID" value="NZ_JBHULL010000008.1"/>
</dbReference>
<dbReference type="InterPro" id="IPR008969">
    <property type="entry name" value="CarboxyPept-like_regulatory"/>
</dbReference>